<sequence length="247" mass="27354">MLILRLCSTEGASMTLKSLVSRSSFRTRSHLRRQRSQELARPINEYSSLAPATLFCQTDSLEEKSHPLNPGDWSRHQVVEPFHVDAERAISSILNRALASESSLAFPEIEHFPQSLAKVRIVLHRSGIALIEVQHLELRSSVALLLTQIVSEALGVFVPNIRVVTKDTGRQQPCRSTLDEVGEYARRATLLACEDITSKLLSLAGRRINANPNEPLEVLSQSNIDVVEGVGVWLAGPEANSNMEPFL</sequence>
<name>A0A176XHA9_AGRTU</name>
<dbReference type="InterPro" id="IPR037165">
    <property type="entry name" value="AldOxase/xan_DH_Mopterin-bd_sf"/>
</dbReference>
<evidence type="ECO:0000313" key="2">
    <source>
        <dbReference type="Proteomes" id="UP000077098"/>
    </source>
</evidence>
<protein>
    <submittedName>
        <fullName evidence="1">Uncharacterized protein</fullName>
    </submittedName>
</protein>
<accession>A0A176XHA9</accession>
<proteinExistence type="predicted"/>
<dbReference type="AlphaFoldDB" id="A0A176XHA9"/>
<organism evidence="1 2">
    <name type="scientific">Agrobacterium tumefaciens</name>
    <dbReference type="NCBI Taxonomy" id="358"/>
    <lineage>
        <taxon>Bacteria</taxon>
        <taxon>Pseudomonadati</taxon>
        <taxon>Pseudomonadota</taxon>
        <taxon>Alphaproteobacteria</taxon>
        <taxon>Hyphomicrobiales</taxon>
        <taxon>Rhizobiaceae</taxon>
        <taxon>Rhizobium/Agrobacterium group</taxon>
        <taxon>Agrobacterium</taxon>
        <taxon>Agrobacterium tumefaciens complex</taxon>
    </lineage>
</organism>
<dbReference type="Proteomes" id="UP000077098">
    <property type="component" value="Unassembled WGS sequence"/>
</dbReference>
<dbReference type="EMBL" id="LXPS01000007">
    <property type="protein sequence ID" value="OAE48234.1"/>
    <property type="molecule type" value="Genomic_DNA"/>
</dbReference>
<gene>
    <name evidence="1" type="ORF">A7J57_22830</name>
</gene>
<dbReference type="SUPFAM" id="SSF56003">
    <property type="entry name" value="Molybdenum cofactor-binding domain"/>
    <property type="match status" value="1"/>
</dbReference>
<reference evidence="1 2" key="1">
    <citation type="submission" date="2016-05" db="EMBL/GenBank/DDBJ databases">
        <authorList>
            <person name="Lavstsen T."/>
            <person name="Jespersen J.S."/>
        </authorList>
    </citation>
    <scope>NUCLEOTIDE SEQUENCE [LARGE SCALE GENOMIC DNA]</scope>
    <source>
        <strain evidence="1 2">KCJ1736</strain>
    </source>
</reference>
<dbReference type="GO" id="GO:0016491">
    <property type="term" value="F:oxidoreductase activity"/>
    <property type="evidence" value="ECO:0007669"/>
    <property type="project" value="InterPro"/>
</dbReference>
<comment type="caution">
    <text evidence="1">The sequence shown here is derived from an EMBL/GenBank/DDBJ whole genome shotgun (WGS) entry which is preliminary data.</text>
</comment>
<evidence type="ECO:0000313" key="1">
    <source>
        <dbReference type="EMBL" id="OAE48234.1"/>
    </source>
</evidence>
<dbReference type="Gene3D" id="3.30.365.10">
    <property type="entry name" value="Aldehyde oxidase/xanthine dehydrogenase, molybdopterin binding domain"/>
    <property type="match status" value="1"/>
</dbReference>